<gene>
    <name evidence="2" type="ORF">HMPREF9726_00593</name>
</gene>
<sequence>MRDIEKVNAEIEEVKKELENVHGTGTEVYARIVGYYRSVRNWNKGKREEYNHRLMFSSENERIGKTLSDCDCPPISGSLNFSNSENLSEKKEQIA</sequence>
<name>A0A0E2EJH6_TREDN</name>
<dbReference type="GO" id="GO:0008998">
    <property type="term" value="F:ribonucleoside-triphosphate reductase (thioredoxin) activity"/>
    <property type="evidence" value="ECO:0007669"/>
    <property type="project" value="InterPro"/>
</dbReference>
<dbReference type="GO" id="GO:0006260">
    <property type="term" value="P:DNA replication"/>
    <property type="evidence" value="ECO:0007669"/>
    <property type="project" value="InterPro"/>
</dbReference>
<dbReference type="Pfam" id="PF13597">
    <property type="entry name" value="NRDD"/>
    <property type="match status" value="1"/>
</dbReference>
<dbReference type="AlphaFoldDB" id="A0A0E2EJH6"/>
<evidence type="ECO:0000313" key="2">
    <source>
        <dbReference type="EMBL" id="EMB35318.1"/>
    </source>
</evidence>
<proteinExistence type="predicted"/>
<feature type="compositionally biased region" description="Low complexity" evidence="1">
    <location>
        <begin position="76"/>
        <end position="86"/>
    </location>
</feature>
<organism evidence="2">
    <name type="scientific">Treponema denticola H-22</name>
    <dbReference type="NCBI Taxonomy" id="999432"/>
    <lineage>
        <taxon>Bacteria</taxon>
        <taxon>Pseudomonadati</taxon>
        <taxon>Spirochaetota</taxon>
        <taxon>Spirochaetia</taxon>
        <taxon>Spirochaetales</taxon>
        <taxon>Treponemataceae</taxon>
        <taxon>Treponema</taxon>
    </lineage>
</organism>
<evidence type="ECO:0000256" key="1">
    <source>
        <dbReference type="SAM" id="MobiDB-lite"/>
    </source>
</evidence>
<dbReference type="EMBL" id="AGDV01000005">
    <property type="protein sequence ID" value="EMB35318.1"/>
    <property type="molecule type" value="Genomic_DNA"/>
</dbReference>
<accession>A0A0E2EJH6</accession>
<dbReference type="Proteomes" id="UP000011705">
    <property type="component" value="Chromosome"/>
</dbReference>
<dbReference type="GeneID" id="2740044"/>
<dbReference type="RefSeq" id="WP_002675070.1">
    <property type="nucleotide sequence ID" value="NZ_CM001795.1"/>
</dbReference>
<dbReference type="InterPro" id="IPR012833">
    <property type="entry name" value="NrdD"/>
</dbReference>
<comment type="caution">
    <text evidence="2">The sequence shown here is derived from an EMBL/GenBank/DDBJ whole genome shotgun (WGS) entry which is preliminary data.</text>
</comment>
<feature type="region of interest" description="Disordered" evidence="1">
    <location>
        <begin position="76"/>
        <end position="95"/>
    </location>
</feature>
<dbReference type="HOGENOM" id="CLU_184597_0_0_12"/>
<protein>
    <submittedName>
        <fullName evidence="2">Uncharacterized protein</fullName>
    </submittedName>
</protein>
<reference evidence="2" key="1">
    <citation type="submission" date="2012-01" db="EMBL/GenBank/DDBJ databases">
        <title>The Genome Sequence of Treponema denticola H-22.</title>
        <authorList>
            <consortium name="The Broad Institute Genome Sequencing Platform"/>
            <person name="Earl A."/>
            <person name="Ward D."/>
            <person name="Feldgarden M."/>
            <person name="Gevers D."/>
            <person name="Blanton J.M."/>
            <person name="Fenno C.J."/>
            <person name="Baranova O.V."/>
            <person name="Mathney J."/>
            <person name="Dewhirst F.E."/>
            <person name="Izard J."/>
            <person name="Young S.K."/>
            <person name="Zeng Q."/>
            <person name="Gargeya S."/>
            <person name="Fitzgerald M."/>
            <person name="Haas B."/>
            <person name="Abouelleil A."/>
            <person name="Alvarado L."/>
            <person name="Arachchi H.M."/>
            <person name="Berlin A."/>
            <person name="Chapman S.B."/>
            <person name="Gearin G."/>
            <person name="Goldberg J."/>
            <person name="Griggs A."/>
            <person name="Gujja S."/>
            <person name="Hansen M."/>
            <person name="Heiman D."/>
            <person name="Howarth C."/>
            <person name="Larimer J."/>
            <person name="Lui A."/>
            <person name="MacDonald P.J.P."/>
            <person name="McCowen C."/>
            <person name="Montmayeur A."/>
            <person name="Murphy C."/>
            <person name="Neiman D."/>
            <person name="Pearson M."/>
            <person name="Priest M."/>
            <person name="Roberts A."/>
            <person name="Saif S."/>
            <person name="Shea T."/>
            <person name="Sisk P."/>
            <person name="Stolte C."/>
            <person name="Sykes S."/>
            <person name="Wortman J."/>
            <person name="Nusbaum C."/>
            <person name="Birren B."/>
        </authorList>
    </citation>
    <scope>NUCLEOTIDE SEQUENCE [LARGE SCALE GENOMIC DNA]</scope>
    <source>
        <strain evidence="2">H-22</strain>
    </source>
</reference>
<dbReference type="PATRIC" id="fig|999432.5.peg.616"/>